<dbReference type="NCBIfam" id="TIGR01574">
    <property type="entry name" value="miaB-methiolase"/>
    <property type="match status" value="1"/>
</dbReference>
<dbReference type="InterPro" id="IPR006463">
    <property type="entry name" value="MiaB_methiolase"/>
</dbReference>
<comment type="function">
    <text evidence="1 11">Catalyzes the methylthiolation of N6-(dimethylallyl)adenosine (i(6)A), leading to the formation of 2-methylthio-N6-(dimethylallyl)adenosine (ms(2)i(6)A) at position 37 in tRNAs that read codons beginning with uridine.</text>
</comment>
<dbReference type="InterPro" id="IPR006638">
    <property type="entry name" value="Elp3/MiaA/NifB-like_rSAM"/>
</dbReference>
<keyword evidence="5 11" id="KW-0949">S-adenosyl-L-methionine</keyword>
<dbReference type="InterPro" id="IPR058240">
    <property type="entry name" value="rSAM_sf"/>
</dbReference>
<dbReference type="Gene3D" id="3.80.30.20">
    <property type="entry name" value="tm_1862 like domain"/>
    <property type="match status" value="1"/>
</dbReference>
<feature type="binding site" evidence="11">
    <location>
        <position position="206"/>
    </location>
    <ligand>
        <name>[4Fe-4S] cluster</name>
        <dbReference type="ChEBI" id="CHEBI:49883"/>
        <label>2</label>
        <note>4Fe-4S-S-AdoMet</note>
    </ligand>
</feature>
<dbReference type="InterPro" id="IPR023404">
    <property type="entry name" value="rSAM_horseshoe"/>
</dbReference>
<evidence type="ECO:0000313" key="16">
    <source>
        <dbReference type="Proteomes" id="UP001431532"/>
    </source>
</evidence>
<dbReference type="InterPro" id="IPR007197">
    <property type="entry name" value="rSAM"/>
</dbReference>
<keyword evidence="7 11" id="KW-0479">Metal-binding</keyword>
<evidence type="ECO:0000256" key="2">
    <source>
        <dbReference type="ARBA" id="ARBA00022485"/>
    </source>
</evidence>
<evidence type="ECO:0000256" key="11">
    <source>
        <dbReference type="HAMAP-Rule" id="MF_01864"/>
    </source>
</evidence>
<dbReference type="PROSITE" id="PS01278">
    <property type="entry name" value="MTTASE_RADICAL"/>
    <property type="match status" value="1"/>
</dbReference>
<dbReference type="InterPro" id="IPR013848">
    <property type="entry name" value="Methylthiotransferase_N"/>
</dbReference>
<dbReference type="Pfam" id="PF00919">
    <property type="entry name" value="UPF0004"/>
    <property type="match status" value="1"/>
</dbReference>
<dbReference type="SFLD" id="SFLDG01082">
    <property type="entry name" value="B12-binding_domain_containing"/>
    <property type="match status" value="1"/>
</dbReference>
<dbReference type="PROSITE" id="PS50926">
    <property type="entry name" value="TRAM"/>
    <property type="match status" value="1"/>
</dbReference>
<dbReference type="InterPro" id="IPR005839">
    <property type="entry name" value="Methylthiotransferase"/>
</dbReference>
<dbReference type="PANTHER" id="PTHR43020">
    <property type="entry name" value="CDK5 REGULATORY SUBUNIT-ASSOCIATED PROTEIN 1"/>
    <property type="match status" value="1"/>
</dbReference>
<evidence type="ECO:0000256" key="8">
    <source>
        <dbReference type="ARBA" id="ARBA00023004"/>
    </source>
</evidence>
<feature type="domain" description="Radical SAM core" evidence="14">
    <location>
        <begin position="185"/>
        <end position="415"/>
    </location>
</feature>
<dbReference type="FunFam" id="3.40.50.12160:FF:000006">
    <property type="entry name" value="tRNA-2-methylthio-N(6)-dimethylallyladenosine synthase"/>
    <property type="match status" value="1"/>
</dbReference>
<dbReference type="InterPro" id="IPR002792">
    <property type="entry name" value="TRAM_dom"/>
</dbReference>
<dbReference type="PANTHER" id="PTHR43020:SF2">
    <property type="entry name" value="MITOCHONDRIAL TRNA METHYLTHIOTRANSFERASE CDK5RAP1"/>
    <property type="match status" value="1"/>
</dbReference>
<evidence type="ECO:0000256" key="7">
    <source>
        <dbReference type="ARBA" id="ARBA00022723"/>
    </source>
</evidence>
<dbReference type="PROSITE" id="PS51918">
    <property type="entry name" value="RADICAL_SAM"/>
    <property type="match status" value="1"/>
</dbReference>
<comment type="subcellular location">
    <subcellularLocation>
        <location evidence="11">Cytoplasm</location>
    </subcellularLocation>
</comment>
<comment type="catalytic activity">
    <reaction evidence="11">
        <text>N(6)-dimethylallyladenosine(37) in tRNA + (sulfur carrier)-SH + AH2 + 2 S-adenosyl-L-methionine = 2-methylsulfanyl-N(6)-dimethylallyladenosine(37) in tRNA + (sulfur carrier)-H + 5'-deoxyadenosine + L-methionine + A + S-adenosyl-L-homocysteine + 2 H(+)</text>
        <dbReference type="Rhea" id="RHEA:37067"/>
        <dbReference type="Rhea" id="RHEA-COMP:10375"/>
        <dbReference type="Rhea" id="RHEA-COMP:10376"/>
        <dbReference type="Rhea" id="RHEA-COMP:14737"/>
        <dbReference type="Rhea" id="RHEA-COMP:14739"/>
        <dbReference type="ChEBI" id="CHEBI:13193"/>
        <dbReference type="ChEBI" id="CHEBI:15378"/>
        <dbReference type="ChEBI" id="CHEBI:17319"/>
        <dbReference type="ChEBI" id="CHEBI:17499"/>
        <dbReference type="ChEBI" id="CHEBI:29917"/>
        <dbReference type="ChEBI" id="CHEBI:57844"/>
        <dbReference type="ChEBI" id="CHEBI:57856"/>
        <dbReference type="ChEBI" id="CHEBI:59789"/>
        <dbReference type="ChEBI" id="CHEBI:64428"/>
        <dbReference type="ChEBI" id="CHEBI:74415"/>
        <dbReference type="ChEBI" id="CHEBI:74417"/>
        <dbReference type="EC" id="2.8.4.3"/>
    </reaction>
</comment>
<dbReference type="FunFam" id="3.80.30.20:FF:000001">
    <property type="entry name" value="tRNA-2-methylthio-N(6)-dimethylallyladenosine synthase 2"/>
    <property type="match status" value="1"/>
</dbReference>
<evidence type="ECO:0000259" key="13">
    <source>
        <dbReference type="PROSITE" id="PS51449"/>
    </source>
</evidence>
<comment type="subunit">
    <text evidence="11">Monomer.</text>
</comment>
<dbReference type="EC" id="2.8.4.3" evidence="10 11"/>
<organism evidence="15 16">
    <name type="scientific">Peloplasma aerotolerans</name>
    <dbReference type="NCBI Taxonomy" id="3044389"/>
    <lineage>
        <taxon>Bacteria</taxon>
        <taxon>Bacillati</taxon>
        <taxon>Mycoplasmatota</taxon>
        <taxon>Mollicutes</taxon>
        <taxon>Acholeplasmatales</taxon>
        <taxon>Acholeplasmataceae</taxon>
        <taxon>Peloplasma</taxon>
    </lineage>
</organism>
<dbReference type="CDD" id="cd01335">
    <property type="entry name" value="Radical_SAM"/>
    <property type="match status" value="1"/>
</dbReference>
<evidence type="ECO:0000256" key="1">
    <source>
        <dbReference type="ARBA" id="ARBA00003234"/>
    </source>
</evidence>
<evidence type="ECO:0000256" key="6">
    <source>
        <dbReference type="ARBA" id="ARBA00022694"/>
    </source>
</evidence>
<dbReference type="EMBL" id="JASCXW010000003">
    <property type="protein sequence ID" value="MDI6452328.1"/>
    <property type="molecule type" value="Genomic_DNA"/>
</dbReference>
<keyword evidence="9 11" id="KW-0411">Iron-sulfur</keyword>
<keyword evidence="8 11" id="KW-0408">Iron</keyword>
<dbReference type="Gene3D" id="3.40.50.12160">
    <property type="entry name" value="Methylthiotransferase, N-terminal domain"/>
    <property type="match status" value="1"/>
</dbReference>
<dbReference type="AlphaFoldDB" id="A0AAW6U8D0"/>
<evidence type="ECO:0000256" key="4">
    <source>
        <dbReference type="ARBA" id="ARBA00022679"/>
    </source>
</evidence>
<feature type="binding site" evidence="11">
    <location>
        <position position="203"/>
    </location>
    <ligand>
        <name>[4Fe-4S] cluster</name>
        <dbReference type="ChEBI" id="CHEBI:49883"/>
        <label>2</label>
        <note>4Fe-4S-S-AdoMet</note>
    </ligand>
</feature>
<dbReference type="GO" id="GO:0046872">
    <property type="term" value="F:metal ion binding"/>
    <property type="evidence" value="ECO:0007669"/>
    <property type="project" value="UniProtKB-KW"/>
</dbReference>
<evidence type="ECO:0000313" key="15">
    <source>
        <dbReference type="EMBL" id="MDI6452328.1"/>
    </source>
</evidence>
<keyword evidence="16" id="KW-1185">Reference proteome</keyword>
<dbReference type="GO" id="GO:0051539">
    <property type="term" value="F:4 iron, 4 sulfur cluster binding"/>
    <property type="evidence" value="ECO:0007669"/>
    <property type="project" value="UniProtKB-UniRule"/>
</dbReference>
<dbReference type="SFLD" id="SFLDG01061">
    <property type="entry name" value="methylthiotransferase"/>
    <property type="match status" value="1"/>
</dbReference>
<keyword evidence="4 11" id="KW-0808">Transferase</keyword>
<feature type="binding site" evidence="11">
    <location>
        <position position="123"/>
    </location>
    <ligand>
        <name>[4Fe-4S] cluster</name>
        <dbReference type="ChEBI" id="CHEBI:49883"/>
        <label>1</label>
    </ligand>
</feature>
<keyword evidence="2 11" id="KW-0004">4Fe-4S</keyword>
<dbReference type="PROSITE" id="PS51449">
    <property type="entry name" value="MTTASE_N"/>
    <property type="match status" value="1"/>
</dbReference>
<evidence type="ECO:0000256" key="3">
    <source>
        <dbReference type="ARBA" id="ARBA00022490"/>
    </source>
</evidence>
<keyword evidence="3 11" id="KW-0963">Cytoplasm</keyword>
<dbReference type="SFLD" id="SFLDS00029">
    <property type="entry name" value="Radical_SAM"/>
    <property type="match status" value="1"/>
</dbReference>
<evidence type="ECO:0000256" key="5">
    <source>
        <dbReference type="ARBA" id="ARBA00022691"/>
    </source>
</evidence>
<accession>A0AAW6U8D0</accession>
<gene>
    <name evidence="11 15" type="primary">miaB</name>
    <name evidence="15" type="ORF">QJ521_02020</name>
</gene>
<comment type="cofactor">
    <cofactor evidence="11">
        <name>[4Fe-4S] cluster</name>
        <dbReference type="ChEBI" id="CHEBI:49883"/>
    </cofactor>
    <text evidence="11">Binds 2 [4Fe-4S] clusters. One cluster is coordinated with 3 cysteines and an exchangeable S-adenosyl-L-methionine.</text>
</comment>
<protein>
    <recommendedName>
        <fullName evidence="10 11">tRNA-2-methylthio-N(6)-dimethylallyladenosine synthase</fullName>
        <ecNumber evidence="10 11">2.8.4.3</ecNumber>
    </recommendedName>
    <alternativeName>
        <fullName evidence="11">(Dimethylallyl)adenosine tRNA methylthiotransferase MiaB</fullName>
    </alternativeName>
    <alternativeName>
        <fullName evidence="11">tRNA-i(6)A37 methylthiotransferase</fullName>
    </alternativeName>
</protein>
<dbReference type="SFLD" id="SFLDF00273">
    <property type="entry name" value="(dimethylallyl)adenosine_tRNA"/>
    <property type="match status" value="1"/>
</dbReference>
<comment type="similarity">
    <text evidence="11">Belongs to the methylthiotransferase family. MiaB subfamily.</text>
</comment>
<feature type="domain" description="MTTase N-terminal" evidence="13">
    <location>
        <begin position="44"/>
        <end position="162"/>
    </location>
</feature>
<evidence type="ECO:0000256" key="10">
    <source>
        <dbReference type="ARBA" id="ARBA00033765"/>
    </source>
</evidence>
<keyword evidence="6 11" id="KW-0819">tRNA processing</keyword>
<feature type="binding site" evidence="11">
    <location>
        <position position="199"/>
    </location>
    <ligand>
        <name>[4Fe-4S] cluster</name>
        <dbReference type="ChEBI" id="CHEBI:49883"/>
        <label>2</label>
        <note>4Fe-4S-S-AdoMet</note>
    </ligand>
</feature>
<dbReference type="GO" id="GO:0035597">
    <property type="term" value="F:tRNA-2-methylthio-N(6)-dimethylallyladenosine(37) synthase activity"/>
    <property type="evidence" value="ECO:0007669"/>
    <property type="project" value="UniProtKB-EC"/>
</dbReference>
<comment type="caution">
    <text evidence="15">The sequence shown here is derived from an EMBL/GenBank/DDBJ whole genome shotgun (WGS) entry which is preliminary data.</text>
</comment>
<name>A0AAW6U8D0_9MOLU</name>
<feature type="domain" description="TRAM" evidence="12">
    <location>
        <begin position="418"/>
        <end position="480"/>
    </location>
</feature>
<evidence type="ECO:0000256" key="9">
    <source>
        <dbReference type="ARBA" id="ARBA00023014"/>
    </source>
</evidence>
<dbReference type="NCBIfam" id="TIGR00089">
    <property type="entry name" value="MiaB/RimO family radical SAM methylthiotransferase"/>
    <property type="match status" value="1"/>
</dbReference>
<dbReference type="Proteomes" id="UP001431532">
    <property type="component" value="Unassembled WGS sequence"/>
</dbReference>
<evidence type="ECO:0000259" key="14">
    <source>
        <dbReference type="PROSITE" id="PS51918"/>
    </source>
</evidence>
<dbReference type="Pfam" id="PF01938">
    <property type="entry name" value="TRAM"/>
    <property type="match status" value="1"/>
</dbReference>
<evidence type="ECO:0000259" key="12">
    <source>
        <dbReference type="PROSITE" id="PS50926"/>
    </source>
</evidence>
<reference evidence="15" key="1">
    <citation type="submission" date="2023-05" db="EMBL/GenBank/DDBJ databases">
        <title>Mariniplasma microaerophilum sp. nov., a novel anaerobic mollicute isolated from terrestrial mud volcano, Taman Peninsula, Russia.</title>
        <authorList>
            <person name="Khomyakova M.A."/>
            <person name="Merkel A.Y."/>
            <person name="Slobodkin A.I."/>
        </authorList>
    </citation>
    <scope>NUCLEOTIDE SEQUENCE</scope>
    <source>
        <strain evidence="15">M4Ah</strain>
    </source>
</reference>
<proteinExistence type="inferred from homology"/>
<dbReference type="InterPro" id="IPR038135">
    <property type="entry name" value="Methylthiotransferase_N_sf"/>
</dbReference>
<dbReference type="SUPFAM" id="SSF102114">
    <property type="entry name" value="Radical SAM enzymes"/>
    <property type="match status" value="1"/>
</dbReference>
<feature type="binding site" evidence="11">
    <location>
        <position position="89"/>
    </location>
    <ligand>
        <name>[4Fe-4S] cluster</name>
        <dbReference type="ChEBI" id="CHEBI:49883"/>
        <label>1</label>
    </ligand>
</feature>
<dbReference type="RefSeq" id="WP_282838743.1">
    <property type="nucleotide sequence ID" value="NZ_JASCXW010000003.1"/>
</dbReference>
<dbReference type="GO" id="GO:0005829">
    <property type="term" value="C:cytosol"/>
    <property type="evidence" value="ECO:0007669"/>
    <property type="project" value="TreeGrafter"/>
</dbReference>
<feature type="binding site" evidence="11">
    <location>
        <position position="53"/>
    </location>
    <ligand>
        <name>[4Fe-4S] cluster</name>
        <dbReference type="ChEBI" id="CHEBI:49883"/>
        <label>1</label>
    </ligand>
</feature>
<dbReference type="InterPro" id="IPR020612">
    <property type="entry name" value="Methylthiotransferase_CS"/>
</dbReference>
<dbReference type="HAMAP" id="MF_01864">
    <property type="entry name" value="tRNA_metthiotr_MiaB"/>
    <property type="match status" value="1"/>
</dbReference>
<sequence length="480" mass="55260">MNNNVDIEKYFKPDLNKARKRSKQTIEELQFNLSDAHHKIGVDKTYSIHTYGCQGNEADSETMAGILELMGFANSSTEENSDVIIINTCAIRENAENRIWGELGRLKKLKRQNPNLILGLAGCMAQEVNVVDRVMKKYQHVDLVFGTHNIYKLPEYVETAMFSKERVIEVYSQEGDIIENLPKVRNHRFKAWVNIMFGCDEFCTYCIVPYTRGKERSRSKEEIIKEVSELVDQGYKEVTLLGQNVNAYGKDFKDVEYTFGDLLKDLDKVGIERIRFTTSHPHDLDRKTMEAMRDGKHIMPHFHLPVQSGSNPVLKKMNRHYTKESYLKVLNELKEIVPGISITTDIIVGFPTENEEDFFETLDMVDQANFEGAFTFIFSKREGTPAAKFEDDTPEEIKKQRLYLLNEKINDGYLRGNQRFLNQTVKVLVDGVSKHDDQVLAGYSEHNKLVNFRGNRDMIGQIVEVKITQAKTWFLLGEAV</sequence>
<dbReference type="Pfam" id="PF04055">
    <property type="entry name" value="Radical_SAM"/>
    <property type="match status" value="1"/>
</dbReference>
<dbReference type="SMART" id="SM00729">
    <property type="entry name" value="Elp3"/>
    <property type="match status" value="1"/>
</dbReference>